<dbReference type="Gene3D" id="3.30.420.10">
    <property type="entry name" value="Ribonuclease H-like superfamily/Ribonuclease H"/>
    <property type="match status" value="1"/>
</dbReference>
<dbReference type="InterPro" id="IPR012337">
    <property type="entry name" value="RNaseH-like_sf"/>
</dbReference>
<dbReference type="NCBIfam" id="NF033516">
    <property type="entry name" value="transpos_IS3"/>
    <property type="match status" value="1"/>
</dbReference>
<dbReference type="EMBL" id="CM001403">
    <property type="protein sequence ID" value="EHQ26013.1"/>
    <property type="molecule type" value="Genomic_DNA"/>
</dbReference>
<evidence type="ECO:0000313" key="2">
    <source>
        <dbReference type="EMBL" id="EHQ24414.1"/>
    </source>
</evidence>
<reference evidence="6 9" key="1">
    <citation type="submission" date="2011-09" db="EMBL/GenBank/DDBJ databases">
        <title>The permanent draft genome of Mucilaginibacter paludis DSM 18603.</title>
        <authorList>
            <consortium name="US DOE Joint Genome Institute (JGI-PGF)"/>
            <person name="Lucas S."/>
            <person name="Han J."/>
            <person name="Lapidus A."/>
            <person name="Bruce D."/>
            <person name="Goodwin L."/>
            <person name="Pitluck S."/>
            <person name="Peters L."/>
            <person name="Kyrpides N."/>
            <person name="Mavromatis K."/>
            <person name="Ivanova N."/>
            <person name="Mikhailova N."/>
            <person name="Held B."/>
            <person name="Detter J.C."/>
            <person name="Tapia R."/>
            <person name="Han C."/>
            <person name="Land M."/>
            <person name="Hauser L."/>
            <person name="Markowitz V."/>
            <person name="Cheng J.-F."/>
            <person name="Hugenholtz P."/>
            <person name="Woyke T."/>
            <person name="Wu D."/>
            <person name="Tindall B."/>
            <person name="Brambilla E."/>
            <person name="Klenk H.-P."/>
            <person name="Eisen J.A."/>
        </authorList>
    </citation>
    <scope>NUCLEOTIDE SEQUENCE [LARGE SCALE GENOMIC DNA]</scope>
    <source>
        <strain evidence="6 9">DSM 18603</strain>
    </source>
</reference>
<dbReference type="InterPro" id="IPR001584">
    <property type="entry name" value="Integrase_cat-core"/>
</dbReference>
<dbReference type="GO" id="GO:0003676">
    <property type="term" value="F:nucleic acid binding"/>
    <property type="evidence" value="ECO:0007669"/>
    <property type="project" value="InterPro"/>
</dbReference>
<dbReference type="PANTHER" id="PTHR46889">
    <property type="entry name" value="TRANSPOSASE INSF FOR INSERTION SEQUENCE IS3B-RELATED"/>
    <property type="match status" value="1"/>
</dbReference>
<dbReference type="STRING" id="714943.Mucpa_0215"/>
<dbReference type="EMBL" id="CM001403">
    <property type="protein sequence ID" value="EHQ27785.1"/>
    <property type="molecule type" value="Genomic_DNA"/>
</dbReference>
<dbReference type="PANTHER" id="PTHR46889:SF5">
    <property type="entry name" value="INTEGRASE PROTEIN"/>
    <property type="match status" value="1"/>
</dbReference>
<dbReference type="EMBL" id="CM001403">
    <property type="protein sequence ID" value="EHQ26137.1"/>
    <property type="molecule type" value="Genomic_DNA"/>
</dbReference>
<evidence type="ECO:0000259" key="1">
    <source>
        <dbReference type="PROSITE" id="PS50994"/>
    </source>
</evidence>
<dbReference type="EMBL" id="CM001403">
    <property type="protein sequence ID" value="EHQ27562.1"/>
    <property type="molecule type" value="Genomic_DNA"/>
</dbReference>
<evidence type="ECO:0000313" key="7">
    <source>
        <dbReference type="EMBL" id="EHQ27582.1"/>
    </source>
</evidence>
<protein>
    <submittedName>
        <fullName evidence="6">Integrase catalytic region</fullName>
    </submittedName>
</protein>
<evidence type="ECO:0000313" key="8">
    <source>
        <dbReference type="EMBL" id="EHQ27785.1"/>
    </source>
</evidence>
<evidence type="ECO:0000313" key="9">
    <source>
        <dbReference type="Proteomes" id="UP000002774"/>
    </source>
</evidence>
<dbReference type="EMBL" id="CM001403">
    <property type="protein sequence ID" value="EHQ27582.1"/>
    <property type="molecule type" value="Genomic_DNA"/>
</dbReference>
<evidence type="ECO:0000313" key="5">
    <source>
        <dbReference type="EMBL" id="EHQ26137.1"/>
    </source>
</evidence>
<sequence length="300" mass="34694">MKMQSCPRGLRGFCRLLGHSPQAYYQHQKLSGKKSLEEDLLIQQVLYHRTFQPRLGCRKLHVMMEPFMEGHDMYICRDLLFDLLRENDLLIVKRRRSQPQTTDSNHWMKKYPDLIKDIRLSRADELWVSDITYIRLRKKKFAYLSLITDAYSRKIVGFCMHIDLSAEGPLTALEMALKGRASDKPLIHHSDRGSQYCSDGYVTLLKSNTINISMTQSGNPKDNAIAERVNGILKQELLEDAYSNSNQAQCSAKIAIDIYNRMRPHSSVDMMTPEKAHTQTGPIKRRWRNLLNHPTAKVMA</sequence>
<dbReference type="InterPro" id="IPR048020">
    <property type="entry name" value="Transpos_IS3"/>
</dbReference>
<dbReference type="RefSeq" id="WP_008503962.1">
    <property type="nucleotide sequence ID" value="NZ_CM001403.1"/>
</dbReference>
<name>H1YIE9_9SPHI</name>
<proteinExistence type="predicted"/>
<dbReference type="EMBL" id="CM001403">
    <property type="protein sequence ID" value="EHQ24414.1"/>
    <property type="molecule type" value="Genomic_DNA"/>
</dbReference>
<dbReference type="eggNOG" id="COG2801">
    <property type="taxonomic scope" value="Bacteria"/>
</dbReference>
<evidence type="ECO:0000313" key="3">
    <source>
        <dbReference type="EMBL" id="EHQ24851.1"/>
    </source>
</evidence>
<dbReference type="EMBL" id="CM001403">
    <property type="protein sequence ID" value="EHQ24851.1"/>
    <property type="molecule type" value="Genomic_DNA"/>
</dbReference>
<dbReference type="Pfam" id="PF00665">
    <property type="entry name" value="rve"/>
    <property type="match status" value="1"/>
</dbReference>
<dbReference type="PROSITE" id="PS50994">
    <property type="entry name" value="INTEGRASE"/>
    <property type="match status" value="1"/>
</dbReference>
<evidence type="ECO:0000313" key="4">
    <source>
        <dbReference type="EMBL" id="EHQ26013.1"/>
    </source>
</evidence>
<organism evidence="6 9">
    <name type="scientific">Mucilaginibacter paludis DSM 18603</name>
    <dbReference type="NCBI Taxonomy" id="714943"/>
    <lineage>
        <taxon>Bacteria</taxon>
        <taxon>Pseudomonadati</taxon>
        <taxon>Bacteroidota</taxon>
        <taxon>Sphingobacteriia</taxon>
        <taxon>Sphingobacteriales</taxon>
        <taxon>Sphingobacteriaceae</taxon>
        <taxon>Mucilaginibacter</taxon>
    </lineage>
</organism>
<feature type="domain" description="Integrase catalytic" evidence="1">
    <location>
        <begin position="108"/>
        <end position="281"/>
    </location>
</feature>
<dbReference type="Proteomes" id="UP000002774">
    <property type="component" value="Chromosome"/>
</dbReference>
<dbReference type="AlphaFoldDB" id="H1YIE9"/>
<dbReference type="GO" id="GO:0015074">
    <property type="term" value="P:DNA integration"/>
    <property type="evidence" value="ECO:0007669"/>
    <property type="project" value="InterPro"/>
</dbReference>
<dbReference type="InterPro" id="IPR050900">
    <property type="entry name" value="Transposase_IS3/IS150/IS904"/>
</dbReference>
<dbReference type="InterPro" id="IPR036397">
    <property type="entry name" value="RNaseH_sf"/>
</dbReference>
<dbReference type="HOGENOM" id="CLU_027402_4_2_10"/>
<keyword evidence="9" id="KW-1185">Reference proteome</keyword>
<gene>
    <name evidence="2" type="ORF">Mucpa_0215</name>
    <name evidence="3" type="ORF">Mucpa_0665</name>
    <name evidence="4" type="ORF">Mucpa_1864</name>
    <name evidence="5" type="ORF">Mucpa_1997</name>
    <name evidence="6" type="ORF">Mucpa_3463</name>
    <name evidence="7" type="ORF">Mucpa_3484</name>
    <name evidence="8" type="ORF">Mucpa_3687</name>
</gene>
<accession>H1YIE9</accession>
<evidence type="ECO:0000313" key="6">
    <source>
        <dbReference type="EMBL" id="EHQ27562.1"/>
    </source>
</evidence>
<dbReference type="SUPFAM" id="SSF53098">
    <property type="entry name" value="Ribonuclease H-like"/>
    <property type="match status" value="1"/>
</dbReference>